<dbReference type="SUPFAM" id="SSF64288">
    <property type="entry name" value="Chorismate lyase-like"/>
    <property type="match status" value="1"/>
</dbReference>
<dbReference type="Proteomes" id="UP000647172">
    <property type="component" value="Unassembled WGS sequence"/>
</dbReference>
<dbReference type="PANTHER" id="PTHR44846">
    <property type="entry name" value="MANNOSYL-D-GLYCERATE TRANSPORT/METABOLISM SYSTEM REPRESSOR MNGR-RELATED"/>
    <property type="match status" value="1"/>
</dbReference>
<accession>A0A919JLB7</accession>
<organism evidence="5 6">
    <name type="scientific">Actinoplanes nipponensis</name>
    <dbReference type="NCBI Taxonomy" id="135950"/>
    <lineage>
        <taxon>Bacteria</taxon>
        <taxon>Bacillati</taxon>
        <taxon>Actinomycetota</taxon>
        <taxon>Actinomycetes</taxon>
        <taxon>Micromonosporales</taxon>
        <taxon>Micromonosporaceae</taxon>
        <taxon>Actinoplanes</taxon>
    </lineage>
</organism>
<dbReference type="Gene3D" id="3.40.1410.10">
    <property type="entry name" value="Chorismate lyase-like"/>
    <property type="match status" value="1"/>
</dbReference>
<dbReference type="SMART" id="SM00345">
    <property type="entry name" value="HTH_GNTR"/>
    <property type="match status" value="1"/>
</dbReference>
<keyword evidence="3" id="KW-0804">Transcription</keyword>
<sequence>MPIEPTAAKYASIADALQHRIDSGAYSVGAMLPSEAQLVREFDASRSTVVRALEYLRQLGYIEGVQGKGRVVLGRPSALASQPPGRVRTALHAAEAPDATLIGAGRAPASARIAATLSIPVGEPVVARQRLFTAAATGWLMLSTVYLPAVASSGTAFHLPNLLREGALDHLERRRRLVAMDVAERLSVRSASARESVLLTLERRSSLLTSLLVVRSVAGHPLLVIDAAFPVPAQGLEEAFTLR</sequence>
<evidence type="ECO:0000256" key="3">
    <source>
        <dbReference type="ARBA" id="ARBA00023163"/>
    </source>
</evidence>
<dbReference type="Gene3D" id="1.10.10.10">
    <property type="entry name" value="Winged helix-like DNA-binding domain superfamily/Winged helix DNA-binding domain"/>
    <property type="match status" value="1"/>
</dbReference>
<dbReference type="PROSITE" id="PS50949">
    <property type="entry name" value="HTH_GNTR"/>
    <property type="match status" value="1"/>
</dbReference>
<gene>
    <name evidence="5" type="ORF">Ani05nite_61950</name>
</gene>
<keyword evidence="2" id="KW-0238">DNA-binding</keyword>
<dbReference type="Pfam" id="PF00392">
    <property type="entry name" value="GntR"/>
    <property type="match status" value="1"/>
</dbReference>
<keyword evidence="6" id="KW-1185">Reference proteome</keyword>
<dbReference type="InterPro" id="IPR036388">
    <property type="entry name" value="WH-like_DNA-bd_sf"/>
</dbReference>
<keyword evidence="1" id="KW-0805">Transcription regulation</keyword>
<dbReference type="SUPFAM" id="SSF46785">
    <property type="entry name" value="Winged helix' DNA-binding domain"/>
    <property type="match status" value="1"/>
</dbReference>
<name>A0A919JLB7_9ACTN</name>
<dbReference type="Pfam" id="PF07702">
    <property type="entry name" value="UTRA"/>
    <property type="match status" value="1"/>
</dbReference>
<reference evidence="5" key="1">
    <citation type="submission" date="2021-01" db="EMBL/GenBank/DDBJ databases">
        <title>Whole genome shotgun sequence of Actinoplanes nipponensis NBRC 14063.</title>
        <authorList>
            <person name="Komaki H."/>
            <person name="Tamura T."/>
        </authorList>
    </citation>
    <scope>NUCLEOTIDE SEQUENCE</scope>
    <source>
        <strain evidence="5">NBRC 14063</strain>
    </source>
</reference>
<dbReference type="GO" id="GO:0003700">
    <property type="term" value="F:DNA-binding transcription factor activity"/>
    <property type="evidence" value="ECO:0007669"/>
    <property type="project" value="InterPro"/>
</dbReference>
<proteinExistence type="predicted"/>
<dbReference type="InterPro" id="IPR011663">
    <property type="entry name" value="UTRA"/>
</dbReference>
<dbReference type="GO" id="GO:0045892">
    <property type="term" value="P:negative regulation of DNA-templated transcription"/>
    <property type="evidence" value="ECO:0007669"/>
    <property type="project" value="TreeGrafter"/>
</dbReference>
<dbReference type="InterPro" id="IPR036390">
    <property type="entry name" value="WH_DNA-bd_sf"/>
</dbReference>
<evidence type="ECO:0000256" key="1">
    <source>
        <dbReference type="ARBA" id="ARBA00023015"/>
    </source>
</evidence>
<dbReference type="InterPro" id="IPR000524">
    <property type="entry name" value="Tscrpt_reg_HTH_GntR"/>
</dbReference>
<dbReference type="AlphaFoldDB" id="A0A919JLB7"/>
<dbReference type="CDD" id="cd07377">
    <property type="entry name" value="WHTH_GntR"/>
    <property type="match status" value="1"/>
</dbReference>
<feature type="domain" description="HTH gntR-type" evidence="4">
    <location>
        <begin position="7"/>
        <end position="75"/>
    </location>
</feature>
<comment type="caution">
    <text evidence="5">The sequence shown here is derived from an EMBL/GenBank/DDBJ whole genome shotgun (WGS) entry which is preliminary data.</text>
</comment>
<evidence type="ECO:0000313" key="6">
    <source>
        <dbReference type="Proteomes" id="UP000647172"/>
    </source>
</evidence>
<evidence type="ECO:0000313" key="5">
    <source>
        <dbReference type="EMBL" id="GIE52661.1"/>
    </source>
</evidence>
<dbReference type="PANTHER" id="PTHR44846:SF17">
    <property type="entry name" value="GNTR-FAMILY TRANSCRIPTIONAL REGULATOR"/>
    <property type="match status" value="1"/>
</dbReference>
<evidence type="ECO:0000256" key="2">
    <source>
        <dbReference type="ARBA" id="ARBA00023125"/>
    </source>
</evidence>
<dbReference type="PRINTS" id="PR00035">
    <property type="entry name" value="HTHGNTR"/>
</dbReference>
<dbReference type="GO" id="GO:0003677">
    <property type="term" value="F:DNA binding"/>
    <property type="evidence" value="ECO:0007669"/>
    <property type="project" value="UniProtKB-KW"/>
</dbReference>
<protein>
    <recommendedName>
        <fullName evidence="4">HTH gntR-type domain-containing protein</fullName>
    </recommendedName>
</protein>
<dbReference type="EMBL" id="BOMQ01000074">
    <property type="protein sequence ID" value="GIE52661.1"/>
    <property type="molecule type" value="Genomic_DNA"/>
</dbReference>
<evidence type="ECO:0000259" key="4">
    <source>
        <dbReference type="PROSITE" id="PS50949"/>
    </source>
</evidence>
<dbReference type="InterPro" id="IPR050679">
    <property type="entry name" value="Bact_HTH_transcr_reg"/>
</dbReference>
<dbReference type="InterPro" id="IPR028978">
    <property type="entry name" value="Chorismate_lyase_/UTRA_dom_sf"/>
</dbReference>